<dbReference type="InterPro" id="IPR008271">
    <property type="entry name" value="Ser/Thr_kinase_AS"/>
</dbReference>
<protein>
    <submittedName>
        <fullName evidence="8">Serine/Threonine-protein kinase</fullName>
    </submittedName>
</protein>
<dbReference type="EMBL" id="LT994651">
    <property type="protein sequence ID" value="SPN79780.1"/>
    <property type="molecule type" value="Genomic_DNA"/>
</dbReference>
<dbReference type="Pfam" id="PF00069">
    <property type="entry name" value="Pkinase"/>
    <property type="match status" value="1"/>
</dbReference>
<dbReference type="PANTHER" id="PTHR24346:SF82">
    <property type="entry name" value="KP78A-RELATED"/>
    <property type="match status" value="1"/>
</dbReference>
<dbReference type="PROSITE" id="PS00108">
    <property type="entry name" value="PROTEIN_KINASE_ST"/>
    <property type="match status" value="1"/>
</dbReference>
<dbReference type="InterPro" id="IPR036915">
    <property type="entry name" value="Cyclin-like_sf"/>
</dbReference>
<keyword evidence="5 6" id="KW-0067">ATP-binding</keyword>
<dbReference type="Gene3D" id="1.10.510.10">
    <property type="entry name" value="Transferase(Phosphotransferase) domain 1"/>
    <property type="match status" value="1"/>
</dbReference>
<accession>A0A2R8FFP9</accession>
<dbReference type="CDD" id="cd00180">
    <property type="entry name" value="PKc"/>
    <property type="match status" value="1"/>
</dbReference>
<evidence type="ECO:0000256" key="6">
    <source>
        <dbReference type="PROSITE-ProRule" id="PRU10141"/>
    </source>
</evidence>
<dbReference type="SUPFAM" id="SSF56112">
    <property type="entry name" value="Protein kinase-like (PK-like)"/>
    <property type="match status" value="1"/>
</dbReference>
<evidence type="ECO:0000259" key="7">
    <source>
        <dbReference type="PROSITE" id="PS50011"/>
    </source>
</evidence>
<dbReference type="PANTHER" id="PTHR24346">
    <property type="entry name" value="MAP/MICROTUBULE AFFINITY-REGULATING KINASE"/>
    <property type="match status" value="1"/>
</dbReference>
<dbReference type="InterPro" id="IPR017441">
    <property type="entry name" value="Protein_kinase_ATP_BS"/>
</dbReference>
<keyword evidence="9" id="KW-1185">Reference proteome</keyword>
<dbReference type="GO" id="GO:0005524">
    <property type="term" value="F:ATP binding"/>
    <property type="evidence" value="ECO:0007669"/>
    <property type="project" value="UniProtKB-UniRule"/>
</dbReference>
<evidence type="ECO:0000256" key="2">
    <source>
        <dbReference type="ARBA" id="ARBA00022679"/>
    </source>
</evidence>
<evidence type="ECO:0000256" key="4">
    <source>
        <dbReference type="ARBA" id="ARBA00022777"/>
    </source>
</evidence>
<dbReference type="CDD" id="cd00043">
    <property type="entry name" value="CYCLIN_SF"/>
    <property type="match status" value="1"/>
</dbReference>
<evidence type="ECO:0000256" key="3">
    <source>
        <dbReference type="ARBA" id="ARBA00022741"/>
    </source>
</evidence>
<gene>
    <name evidence="8" type="ORF">BRZCDTV_511</name>
</gene>
<organism evidence="8">
    <name type="scientific">Brazilian cedratvirus IHUMI</name>
    <dbReference type="NCBI Taxonomy" id="2126980"/>
    <lineage>
        <taxon>Viruses</taxon>
        <taxon>Pithoviruses</taxon>
        <taxon>Orthocedratvirinae</taxon>
        <taxon>Alphacedratvirus</taxon>
        <taxon>Alphacedratvirus brasiliense</taxon>
    </lineage>
</organism>
<dbReference type="PROSITE" id="PS50011">
    <property type="entry name" value="PROTEIN_KINASE_DOM"/>
    <property type="match status" value="1"/>
</dbReference>
<feature type="domain" description="Protein kinase" evidence="7">
    <location>
        <begin position="2"/>
        <end position="260"/>
    </location>
</feature>
<keyword evidence="1" id="KW-0723">Serine/threonine-protein kinase</keyword>
<evidence type="ECO:0000313" key="8">
    <source>
        <dbReference type="EMBL" id="SPN79780.1"/>
    </source>
</evidence>
<dbReference type="GO" id="GO:0035556">
    <property type="term" value="P:intracellular signal transduction"/>
    <property type="evidence" value="ECO:0007669"/>
    <property type="project" value="TreeGrafter"/>
</dbReference>
<dbReference type="Proteomes" id="UP000273054">
    <property type="component" value="Segment"/>
</dbReference>
<keyword evidence="3 6" id="KW-0547">Nucleotide-binding</keyword>
<feature type="binding site" evidence="6">
    <location>
        <position position="29"/>
    </location>
    <ligand>
        <name>ATP</name>
        <dbReference type="ChEBI" id="CHEBI:30616"/>
    </ligand>
</feature>
<evidence type="ECO:0000256" key="5">
    <source>
        <dbReference type="ARBA" id="ARBA00022840"/>
    </source>
</evidence>
<dbReference type="PROSITE" id="PS00107">
    <property type="entry name" value="PROTEIN_KINASE_ATP"/>
    <property type="match status" value="1"/>
</dbReference>
<dbReference type="GO" id="GO:0004674">
    <property type="term" value="F:protein serine/threonine kinase activity"/>
    <property type="evidence" value="ECO:0007669"/>
    <property type="project" value="UniProtKB-KW"/>
</dbReference>
<keyword evidence="4 8" id="KW-0418">Kinase</keyword>
<name>A0A2R8FFP9_9VIRU</name>
<dbReference type="SMART" id="SM00220">
    <property type="entry name" value="S_TKc"/>
    <property type="match status" value="1"/>
</dbReference>
<proteinExistence type="predicted"/>
<dbReference type="InterPro" id="IPR000719">
    <property type="entry name" value="Prot_kinase_dom"/>
</dbReference>
<keyword evidence="2" id="KW-0808">Transferase</keyword>
<dbReference type="SUPFAM" id="SSF47954">
    <property type="entry name" value="Cyclin-like"/>
    <property type="match status" value="1"/>
</dbReference>
<evidence type="ECO:0000256" key="1">
    <source>
        <dbReference type="ARBA" id="ARBA00022527"/>
    </source>
</evidence>
<sequence length="377" mass="43699">MGEYLDRIGQGTYGTVFRFKKEEELFAIKIFDGDGCTKGVPSAGEMAFATLFDHPHIIKHHEIMYNPAKGSFKLLMELAEEDLDTLVRRERPSRERCYTLFLQLCSAIKYLHDANLAHFDIKPVNCLIKDGVLKLCDFGFCRFAFVRDTDVRPSFAPPETYYVMGDYSGVHPIYDQDIHYPRMADIWSLGETFFFLLTGENMFEEGRKGMLRKAKFTEDGQGYLSKYNLSQEEIDLLLLLLEVDMSKRAKIGQVMENKLFTNLRRVEFQPLTIPNLNWVNTSDRIIDELAHIGKKWELHSALVNTTKALYYSLQEKHPNRMLLLGACLYLCSKLYSGRLMHPEDVVYFMGKGYSENQLFSEEKRIFVQLKEKCVFAP</sequence>
<dbReference type="InterPro" id="IPR011009">
    <property type="entry name" value="Kinase-like_dom_sf"/>
</dbReference>
<evidence type="ECO:0000313" key="9">
    <source>
        <dbReference type="Proteomes" id="UP000273054"/>
    </source>
</evidence>
<reference evidence="8" key="1">
    <citation type="submission" date="2018-03" db="EMBL/GenBank/DDBJ databases">
        <authorList>
            <consortium name="Urmite Genomes"/>
        </authorList>
    </citation>
    <scope>NUCLEOTIDE SEQUENCE [LARGE SCALE GENOMIC DNA]</scope>
    <source>
        <strain evidence="8">IHUMI-27.7</strain>
    </source>
</reference>